<dbReference type="EMBL" id="JBINXB010000008">
    <property type="protein sequence ID" value="MFH6566069.1"/>
    <property type="molecule type" value="Genomic_DNA"/>
</dbReference>
<keyword evidence="3" id="KW-1185">Reference proteome</keyword>
<protein>
    <recommendedName>
        <fullName evidence="4">Integrase</fullName>
    </recommendedName>
</protein>
<gene>
    <name evidence="2" type="ORF">ACHMWK_08820</name>
</gene>
<evidence type="ECO:0000256" key="1">
    <source>
        <dbReference type="ARBA" id="ARBA00023172"/>
    </source>
</evidence>
<name>A0ABW7LY96_9PSED</name>
<evidence type="ECO:0008006" key="4">
    <source>
        <dbReference type="Google" id="ProtNLM"/>
    </source>
</evidence>
<dbReference type="SUPFAM" id="SSF56349">
    <property type="entry name" value="DNA breaking-rejoining enzymes"/>
    <property type="match status" value="1"/>
</dbReference>
<comment type="caution">
    <text evidence="2">The sequence shown here is derived from an EMBL/GenBank/DDBJ whole genome shotgun (WGS) entry which is preliminary data.</text>
</comment>
<evidence type="ECO:0000313" key="3">
    <source>
        <dbReference type="Proteomes" id="UP001609821"/>
    </source>
</evidence>
<dbReference type="Gene3D" id="1.10.443.10">
    <property type="entry name" value="Intergrase catalytic core"/>
    <property type="match status" value="1"/>
</dbReference>
<organism evidence="2 3">
    <name type="scientific">Pseudomonas kulmbachensis</name>
    <dbReference type="NCBI Taxonomy" id="3043408"/>
    <lineage>
        <taxon>Bacteria</taxon>
        <taxon>Pseudomonadati</taxon>
        <taxon>Pseudomonadota</taxon>
        <taxon>Gammaproteobacteria</taxon>
        <taxon>Pseudomonadales</taxon>
        <taxon>Pseudomonadaceae</taxon>
        <taxon>Pseudomonas</taxon>
    </lineage>
</organism>
<evidence type="ECO:0000313" key="2">
    <source>
        <dbReference type="EMBL" id="MFH6566069.1"/>
    </source>
</evidence>
<dbReference type="Proteomes" id="UP001609821">
    <property type="component" value="Unassembled WGS sequence"/>
</dbReference>
<keyword evidence="1" id="KW-0233">DNA recombination</keyword>
<reference evidence="2 3" key="1">
    <citation type="submission" date="2024-10" db="EMBL/GenBank/DDBJ databases">
        <title>Aeromonas and Pseudomonas from the Cagarras Archipelago, Rio de Janeiro, Brazil.</title>
        <authorList>
            <person name="Canellas A.L.B."/>
            <person name="Laport M.S."/>
        </authorList>
    </citation>
    <scope>NUCLEOTIDE SEQUENCE [LARGE SCALE GENOMIC DNA]</scope>
    <source>
        <strain evidence="2 3">CPF-4</strain>
    </source>
</reference>
<proteinExistence type="predicted"/>
<dbReference type="InterPro" id="IPR013762">
    <property type="entry name" value="Integrase-like_cat_sf"/>
</dbReference>
<dbReference type="RefSeq" id="WP_395246942.1">
    <property type="nucleotide sequence ID" value="NZ_JBINXA010000008.1"/>
</dbReference>
<accession>A0ABW7LY96</accession>
<sequence length="672" mass="76704">MFSNIRDLKDSEKIDEEAIGIDFGGLIFPLASSHPIITIIQADGSHKVVSRYQDQFWDFTDIAGQITKVYFFNKNKKTKYQLSDGNWEILRAILAYIWLAGHRSINYATLFNYAKNLRALLGVCSAHKLEARELYKHPDLAKKIFEIIPGGKRIIKLMYELYANRHVLGFYLMGPETLRDVSRVLLPFEHEQTPYIPTRIWNYQANRLTEFLQDFINNLDCFKRLFNCLFLLYKEFGYSESRKEYRKKNVSPFNRSTKNWQYLGDFNLLTYTFQIRSVLEKWMVVDGRSLAVISKQSGPRILSTYFTAVCYVGLIYLGNFSGMRSKELLALNSTSIECDEDELFGKIYFLISTTTKTIADNRASWVTTPFSAEVVKALSEISNMRVSCAMEFNRGKVDKSLNESRSLFMKAFEPWGLARGDALDIDIGVTAAIRYGNWSSYCPNLFDESDLTITESDFLEAKKVTPTLNPDRFAVGEVWPLAIHQLRRTLIVNALEDGVSIFSVQYQAKHQALMMSKYYGRGQRGRPMSNEMQMEFMGEVHSAIVQRVEELNKSNFVSVYGDGHKSRLIEFIDISNTRSLIKGATDGSYSIRETFYGICLKKGFCSSGGISFLGDCPSCELGLGDKNKIPTLAKIKDQIKSFISESVMNNQLHASLKKQLQIVTDAIVFLES</sequence>
<dbReference type="InterPro" id="IPR011010">
    <property type="entry name" value="DNA_brk_join_enz"/>
</dbReference>